<sequence>MSLPITIQIYLLAAVVSFAVAGLIHLLVVTLDVTRRRQVTMVSSAPPSVTPQPTSPTATQVAAISAALNEILGNYRIVRIETAERGHTWVSGARAAQHDSHHLARSPGRSPSQ</sequence>
<keyword evidence="2" id="KW-0812">Transmembrane</keyword>
<reference evidence="3 4" key="1">
    <citation type="submission" date="2021-02" db="EMBL/GenBank/DDBJ databases">
        <title>Niveibacterium changnyeongensis HC41.</title>
        <authorList>
            <person name="Kang M."/>
        </authorList>
    </citation>
    <scope>NUCLEOTIDE SEQUENCE [LARGE SCALE GENOMIC DNA]</scope>
    <source>
        <strain evidence="3 4">HC41</strain>
    </source>
</reference>
<keyword evidence="4" id="KW-1185">Reference proteome</keyword>
<feature type="region of interest" description="Disordered" evidence="1">
    <location>
        <begin position="90"/>
        <end position="113"/>
    </location>
</feature>
<evidence type="ECO:0000313" key="3">
    <source>
        <dbReference type="EMBL" id="QSI78960.1"/>
    </source>
</evidence>
<keyword evidence="2" id="KW-0472">Membrane</keyword>
<accession>A0ABX7MB38</accession>
<evidence type="ECO:0000256" key="2">
    <source>
        <dbReference type="SAM" id="Phobius"/>
    </source>
</evidence>
<keyword evidence="2" id="KW-1133">Transmembrane helix</keyword>
<protein>
    <submittedName>
        <fullName evidence="3">Uncharacterized protein</fullName>
    </submittedName>
</protein>
<dbReference type="RefSeq" id="WP_206256274.1">
    <property type="nucleotide sequence ID" value="NZ_CP071060.1"/>
</dbReference>
<name>A0ABX7MB38_9RHOO</name>
<organism evidence="3 4">
    <name type="scientific">Niveibacterium microcysteis</name>
    <dbReference type="NCBI Taxonomy" id="2811415"/>
    <lineage>
        <taxon>Bacteria</taxon>
        <taxon>Pseudomonadati</taxon>
        <taxon>Pseudomonadota</taxon>
        <taxon>Betaproteobacteria</taxon>
        <taxon>Rhodocyclales</taxon>
        <taxon>Rhodocyclaceae</taxon>
        <taxon>Niveibacterium</taxon>
    </lineage>
</organism>
<gene>
    <name evidence="3" type="ORF">JY500_10245</name>
</gene>
<dbReference type="EMBL" id="CP071060">
    <property type="protein sequence ID" value="QSI78960.1"/>
    <property type="molecule type" value="Genomic_DNA"/>
</dbReference>
<evidence type="ECO:0000256" key="1">
    <source>
        <dbReference type="SAM" id="MobiDB-lite"/>
    </source>
</evidence>
<evidence type="ECO:0000313" key="4">
    <source>
        <dbReference type="Proteomes" id="UP000663570"/>
    </source>
</evidence>
<dbReference type="Proteomes" id="UP000663570">
    <property type="component" value="Chromosome"/>
</dbReference>
<proteinExistence type="predicted"/>
<feature type="transmembrane region" description="Helical" evidence="2">
    <location>
        <begin position="6"/>
        <end position="31"/>
    </location>
</feature>